<name>A0A8X6FHC2_TRICU</name>
<protein>
    <submittedName>
        <fullName evidence="2">Uncharacterized protein</fullName>
    </submittedName>
</protein>
<sequence length="124" mass="14201">MGNYHVVFSNFIIEVSRVNIFENKRQRLNSSSPQNGPPECQAPAAKERRNNTRSRPDEKIIKPLTVFRGKNDIDEFLTKLLDEEKSIMGTLRYVKPMIFSPADEENFNPPHNAASVKILSMELP</sequence>
<dbReference type="EMBL" id="BMAO01021973">
    <property type="protein sequence ID" value="GFQ78884.1"/>
    <property type="molecule type" value="Genomic_DNA"/>
</dbReference>
<dbReference type="AlphaFoldDB" id="A0A8X6FHC2"/>
<evidence type="ECO:0000313" key="2">
    <source>
        <dbReference type="EMBL" id="GFQ78884.1"/>
    </source>
</evidence>
<accession>A0A8X6FHC2</accession>
<feature type="compositionally biased region" description="Basic and acidic residues" evidence="1">
    <location>
        <begin position="45"/>
        <end position="58"/>
    </location>
</feature>
<comment type="caution">
    <text evidence="2">The sequence shown here is derived from an EMBL/GenBank/DDBJ whole genome shotgun (WGS) entry which is preliminary data.</text>
</comment>
<reference evidence="2" key="1">
    <citation type="submission" date="2020-07" db="EMBL/GenBank/DDBJ databases">
        <title>Multicomponent nature underlies the extraordinary mechanical properties of spider dragline silk.</title>
        <authorList>
            <person name="Kono N."/>
            <person name="Nakamura H."/>
            <person name="Mori M."/>
            <person name="Yoshida Y."/>
            <person name="Ohtoshi R."/>
            <person name="Malay A.D."/>
            <person name="Moran D.A.P."/>
            <person name="Tomita M."/>
            <person name="Numata K."/>
            <person name="Arakawa K."/>
        </authorList>
    </citation>
    <scope>NUCLEOTIDE SEQUENCE</scope>
</reference>
<organism evidence="2 3">
    <name type="scientific">Trichonephila clavata</name>
    <name type="common">Joro spider</name>
    <name type="synonym">Nephila clavata</name>
    <dbReference type="NCBI Taxonomy" id="2740835"/>
    <lineage>
        <taxon>Eukaryota</taxon>
        <taxon>Metazoa</taxon>
        <taxon>Ecdysozoa</taxon>
        <taxon>Arthropoda</taxon>
        <taxon>Chelicerata</taxon>
        <taxon>Arachnida</taxon>
        <taxon>Araneae</taxon>
        <taxon>Araneomorphae</taxon>
        <taxon>Entelegynae</taxon>
        <taxon>Araneoidea</taxon>
        <taxon>Nephilidae</taxon>
        <taxon>Trichonephila</taxon>
    </lineage>
</organism>
<feature type="region of interest" description="Disordered" evidence="1">
    <location>
        <begin position="26"/>
        <end position="58"/>
    </location>
</feature>
<evidence type="ECO:0000313" key="3">
    <source>
        <dbReference type="Proteomes" id="UP000887116"/>
    </source>
</evidence>
<proteinExistence type="predicted"/>
<keyword evidence="3" id="KW-1185">Reference proteome</keyword>
<dbReference type="Proteomes" id="UP000887116">
    <property type="component" value="Unassembled WGS sequence"/>
</dbReference>
<gene>
    <name evidence="2" type="ORF">TNCT_207801</name>
</gene>
<evidence type="ECO:0000256" key="1">
    <source>
        <dbReference type="SAM" id="MobiDB-lite"/>
    </source>
</evidence>